<dbReference type="OrthoDB" id="2593073at2759"/>
<gene>
    <name evidence="5" type="ORF">BCR42DRAFT_373487</name>
</gene>
<sequence length="193" mass="22020">MENKTTSLYDHEVKSHHQPILLTRSDAFQPYQAITSQSITTTAATGTNASEENDTDNGDDATSSNQDKRKWDQIDDDSTKTNTNKVPMYDHPSHSIPSITTDDDDESQDSDDPQTSNGKRLGRKPMADEEPSDDGDPKVKRKAQNRAAQRAFRERKERYVKELEIKLKQVQDTHTMATDHLFQENHQLRSIIY</sequence>
<dbReference type="CDD" id="cd14688">
    <property type="entry name" value="bZIP_YAP"/>
    <property type="match status" value="1"/>
</dbReference>
<evidence type="ECO:0000256" key="3">
    <source>
        <dbReference type="SAM" id="MobiDB-lite"/>
    </source>
</evidence>
<dbReference type="PANTHER" id="PTHR40621">
    <property type="entry name" value="TRANSCRIPTION FACTOR KAPC-RELATED"/>
    <property type="match status" value="1"/>
</dbReference>
<evidence type="ECO:0000259" key="4">
    <source>
        <dbReference type="PROSITE" id="PS00036"/>
    </source>
</evidence>
<keyword evidence="6" id="KW-1185">Reference proteome</keyword>
<dbReference type="Pfam" id="PF00170">
    <property type="entry name" value="bZIP_1"/>
    <property type="match status" value="1"/>
</dbReference>
<dbReference type="PANTHER" id="PTHR40621:SF6">
    <property type="entry name" value="AP-1-LIKE TRANSCRIPTION FACTOR YAP1-RELATED"/>
    <property type="match status" value="1"/>
</dbReference>
<dbReference type="GO" id="GO:0001228">
    <property type="term" value="F:DNA-binding transcription activator activity, RNA polymerase II-specific"/>
    <property type="evidence" value="ECO:0007669"/>
    <property type="project" value="TreeGrafter"/>
</dbReference>
<proteinExistence type="predicted"/>
<dbReference type="GO" id="GO:0000976">
    <property type="term" value="F:transcription cis-regulatory region binding"/>
    <property type="evidence" value="ECO:0007669"/>
    <property type="project" value="InterPro"/>
</dbReference>
<comment type="subcellular location">
    <subcellularLocation>
        <location evidence="1">Nucleus</location>
    </subcellularLocation>
</comment>
<dbReference type="EMBL" id="MCGE01000009">
    <property type="protein sequence ID" value="ORZ17997.1"/>
    <property type="molecule type" value="Genomic_DNA"/>
</dbReference>
<feature type="region of interest" description="Disordered" evidence="3">
    <location>
        <begin position="39"/>
        <end position="155"/>
    </location>
</feature>
<evidence type="ECO:0000256" key="1">
    <source>
        <dbReference type="ARBA" id="ARBA00004123"/>
    </source>
</evidence>
<evidence type="ECO:0000313" key="6">
    <source>
        <dbReference type="Proteomes" id="UP000193560"/>
    </source>
</evidence>
<dbReference type="Proteomes" id="UP000193560">
    <property type="component" value="Unassembled WGS sequence"/>
</dbReference>
<protein>
    <recommendedName>
        <fullName evidence="4">BZIP domain-containing protein</fullName>
    </recommendedName>
</protein>
<feature type="compositionally biased region" description="Basic and acidic residues" evidence="3">
    <location>
        <begin position="66"/>
        <end position="79"/>
    </location>
</feature>
<dbReference type="SMART" id="SM00338">
    <property type="entry name" value="BRLZ"/>
    <property type="match status" value="1"/>
</dbReference>
<dbReference type="SUPFAM" id="SSF57959">
    <property type="entry name" value="Leucine zipper domain"/>
    <property type="match status" value="1"/>
</dbReference>
<dbReference type="AlphaFoldDB" id="A0A1X2IKF3"/>
<dbReference type="STRING" id="90262.A0A1X2IKF3"/>
<comment type="caution">
    <text evidence="5">The sequence shown here is derived from an EMBL/GenBank/DDBJ whole genome shotgun (WGS) entry which is preliminary data.</text>
</comment>
<name>A0A1X2IKF3_9FUNG</name>
<dbReference type="PROSITE" id="PS00036">
    <property type="entry name" value="BZIP_BASIC"/>
    <property type="match status" value="1"/>
</dbReference>
<feature type="compositionally biased region" description="Acidic residues" evidence="3">
    <location>
        <begin position="101"/>
        <end position="112"/>
    </location>
</feature>
<keyword evidence="2" id="KW-0539">Nucleus</keyword>
<evidence type="ECO:0000256" key="2">
    <source>
        <dbReference type="ARBA" id="ARBA00023242"/>
    </source>
</evidence>
<dbReference type="InterPro" id="IPR050936">
    <property type="entry name" value="AP-1-like"/>
</dbReference>
<dbReference type="InterPro" id="IPR004827">
    <property type="entry name" value="bZIP"/>
</dbReference>
<dbReference type="GO" id="GO:0090575">
    <property type="term" value="C:RNA polymerase II transcription regulator complex"/>
    <property type="evidence" value="ECO:0007669"/>
    <property type="project" value="TreeGrafter"/>
</dbReference>
<reference evidence="5 6" key="1">
    <citation type="submission" date="2016-07" db="EMBL/GenBank/DDBJ databases">
        <title>Pervasive Adenine N6-methylation of Active Genes in Fungi.</title>
        <authorList>
            <consortium name="DOE Joint Genome Institute"/>
            <person name="Mondo S.J."/>
            <person name="Dannebaum R.O."/>
            <person name="Kuo R.C."/>
            <person name="Labutti K."/>
            <person name="Haridas S."/>
            <person name="Kuo A."/>
            <person name="Salamov A."/>
            <person name="Ahrendt S.R."/>
            <person name="Lipzen A."/>
            <person name="Sullivan W."/>
            <person name="Andreopoulos W.B."/>
            <person name="Clum A."/>
            <person name="Lindquist E."/>
            <person name="Daum C."/>
            <person name="Ramamoorthy G.K."/>
            <person name="Gryganskyi A."/>
            <person name="Culley D."/>
            <person name="Magnuson J.K."/>
            <person name="James T.Y."/>
            <person name="O'Malley M.A."/>
            <person name="Stajich J.E."/>
            <person name="Spatafora J.W."/>
            <person name="Visel A."/>
            <person name="Grigoriev I.V."/>
        </authorList>
    </citation>
    <scope>NUCLEOTIDE SEQUENCE [LARGE SCALE GENOMIC DNA]</scope>
    <source>
        <strain evidence="5 6">NRRL 1336</strain>
    </source>
</reference>
<feature type="non-terminal residue" evidence="5">
    <location>
        <position position="193"/>
    </location>
</feature>
<evidence type="ECO:0000313" key="5">
    <source>
        <dbReference type="EMBL" id="ORZ17997.1"/>
    </source>
</evidence>
<dbReference type="Gene3D" id="1.20.5.170">
    <property type="match status" value="1"/>
</dbReference>
<feature type="domain" description="BZIP" evidence="4">
    <location>
        <begin position="140"/>
        <end position="155"/>
    </location>
</feature>
<organism evidence="5 6">
    <name type="scientific">Absidia repens</name>
    <dbReference type="NCBI Taxonomy" id="90262"/>
    <lineage>
        <taxon>Eukaryota</taxon>
        <taxon>Fungi</taxon>
        <taxon>Fungi incertae sedis</taxon>
        <taxon>Mucoromycota</taxon>
        <taxon>Mucoromycotina</taxon>
        <taxon>Mucoromycetes</taxon>
        <taxon>Mucorales</taxon>
        <taxon>Cunninghamellaceae</taxon>
        <taxon>Absidia</taxon>
    </lineage>
</organism>
<accession>A0A1X2IKF3</accession>
<dbReference type="InterPro" id="IPR046347">
    <property type="entry name" value="bZIP_sf"/>
</dbReference>